<dbReference type="GO" id="GO:0032259">
    <property type="term" value="P:methylation"/>
    <property type="evidence" value="ECO:0007669"/>
    <property type="project" value="UniProtKB-KW"/>
</dbReference>
<dbReference type="OrthoDB" id="9801692at2"/>
<dbReference type="EMBL" id="SMSE01000004">
    <property type="protein sequence ID" value="TDG11892.1"/>
    <property type="molecule type" value="Genomic_DNA"/>
</dbReference>
<dbReference type="Proteomes" id="UP000295554">
    <property type="component" value="Unassembled WGS sequence"/>
</dbReference>
<dbReference type="SUPFAM" id="SSF53335">
    <property type="entry name" value="S-adenosyl-L-methionine-dependent methyltransferases"/>
    <property type="match status" value="1"/>
</dbReference>
<evidence type="ECO:0000313" key="3">
    <source>
        <dbReference type="Proteomes" id="UP000295554"/>
    </source>
</evidence>
<protein>
    <submittedName>
        <fullName evidence="2">Methyltransferase</fullName>
    </submittedName>
</protein>
<sequence>MNPRFTLALALLFPLMAQADTSQLEAAVAGEHRTEAYVARDVYRHPVKTLSLFDVQPYHSVVEVWPGGGWYTEILAPYLKHNGQLIAAHYDSSDDQASYRPGSRQSFDRKMAGNPAVYGKVKVTSLMFDETRGDLVMGAAPSGSVDRVITFRNAHGWFARGTMDAAMAHFFDVLKPGGKLGLVQHLADPEQDWMSRNIGYVGRDYIIGAAVKAGFELEAEGFFNRNPLDHKRYDIGVWKLPPSLRKLETDEEKAPYLAIGESDRMTLVFSKPMESHE</sequence>
<evidence type="ECO:0000256" key="1">
    <source>
        <dbReference type="SAM" id="SignalP"/>
    </source>
</evidence>
<dbReference type="InterPro" id="IPR016980">
    <property type="entry name" value="S-AdoMet-dep_MeTrfase_Alr7345"/>
</dbReference>
<feature type="chain" id="PRO_5021020738" evidence="1">
    <location>
        <begin position="20"/>
        <end position="277"/>
    </location>
</feature>
<dbReference type="GO" id="GO:0008168">
    <property type="term" value="F:methyltransferase activity"/>
    <property type="evidence" value="ECO:0007669"/>
    <property type="project" value="UniProtKB-KW"/>
</dbReference>
<dbReference type="RefSeq" id="WP_133214576.1">
    <property type="nucleotide sequence ID" value="NZ_SMSE01000004.1"/>
</dbReference>
<keyword evidence="1" id="KW-0732">Signal</keyword>
<keyword evidence="3" id="KW-1185">Reference proteome</keyword>
<proteinExistence type="predicted"/>
<organism evidence="2 3">
    <name type="scientific">Seongchinamella unica</name>
    <dbReference type="NCBI Taxonomy" id="2547392"/>
    <lineage>
        <taxon>Bacteria</taxon>
        <taxon>Pseudomonadati</taxon>
        <taxon>Pseudomonadota</taxon>
        <taxon>Gammaproteobacteria</taxon>
        <taxon>Cellvibrionales</taxon>
        <taxon>Halieaceae</taxon>
        <taxon>Seongchinamella</taxon>
    </lineage>
</organism>
<feature type="signal peptide" evidence="1">
    <location>
        <begin position="1"/>
        <end position="19"/>
    </location>
</feature>
<dbReference type="AlphaFoldDB" id="A0A4R5LNG6"/>
<name>A0A4R5LNG6_9GAMM</name>
<dbReference type="PIRSF" id="PIRSF031679">
    <property type="entry name" value="Mtase_Alr7345_prd"/>
    <property type="match status" value="1"/>
</dbReference>
<keyword evidence="2" id="KW-0489">Methyltransferase</keyword>
<comment type="caution">
    <text evidence="2">The sequence shown here is derived from an EMBL/GenBank/DDBJ whole genome shotgun (WGS) entry which is preliminary data.</text>
</comment>
<gene>
    <name evidence="2" type="ORF">E2F43_16125</name>
</gene>
<reference evidence="2 3" key="1">
    <citation type="submission" date="2019-03" db="EMBL/GenBank/DDBJ databases">
        <title>Seongchinamella monodicae gen. nov., sp. nov., a novel member of the Gammaproteobacteria isolated from a tidal mudflat of beach.</title>
        <authorList>
            <person name="Yang H.G."/>
            <person name="Kang J.W."/>
            <person name="Lee S.D."/>
        </authorList>
    </citation>
    <scope>NUCLEOTIDE SEQUENCE [LARGE SCALE GENOMIC DNA]</scope>
    <source>
        <strain evidence="2 3">GH4-78</strain>
    </source>
</reference>
<dbReference type="Gene3D" id="3.40.50.150">
    <property type="entry name" value="Vaccinia Virus protein VP39"/>
    <property type="match status" value="1"/>
</dbReference>
<keyword evidence="2" id="KW-0808">Transferase</keyword>
<dbReference type="InterPro" id="IPR029063">
    <property type="entry name" value="SAM-dependent_MTases_sf"/>
</dbReference>
<evidence type="ECO:0000313" key="2">
    <source>
        <dbReference type="EMBL" id="TDG11892.1"/>
    </source>
</evidence>
<accession>A0A4R5LNG6</accession>